<gene>
    <name evidence="2" type="ORF">P1A27_14565</name>
</gene>
<proteinExistence type="predicted"/>
<dbReference type="SUPFAM" id="SSF46955">
    <property type="entry name" value="Putative DNA-binding domain"/>
    <property type="match status" value="1"/>
</dbReference>
<protein>
    <submittedName>
        <fullName evidence="2">Helix-turn-helix domain-containing protein</fullName>
    </submittedName>
</protein>
<name>A0AAW7AJ30_9STAP</name>
<dbReference type="InterPro" id="IPR009061">
    <property type="entry name" value="DNA-bd_dom_put_sf"/>
</dbReference>
<dbReference type="Pfam" id="PF12728">
    <property type="entry name" value="HTH_17"/>
    <property type="match status" value="1"/>
</dbReference>
<evidence type="ECO:0000313" key="3">
    <source>
        <dbReference type="Proteomes" id="UP001174037"/>
    </source>
</evidence>
<evidence type="ECO:0000313" key="2">
    <source>
        <dbReference type="EMBL" id="MDK9867151.1"/>
    </source>
</evidence>
<dbReference type="GO" id="GO:0003677">
    <property type="term" value="F:DNA binding"/>
    <property type="evidence" value="ECO:0007669"/>
    <property type="project" value="InterPro"/>
</dbReference>
<dbReference type="RefSeq" id="WP_285324532.1">
    <property type="nucleotide sequence ID" value="NZ_JARGCK010000027.1"/>
</dbReference>
<dbReference type="AlphaFoldDB" id="A0AAW7AJ30"/>
<dbReference type="InterPro" id="IPR010093">
    <property type="entry name" value="SinI_DNA-bd"/>
</dbReference>
<organism evidence="2 3">
    <name type="scientific">Staphylococcus equorum</name>
    <dbReference type="NCBI Taxonomy" id="246432"/>
    <lineage>
        <taxon>Bacteria</taxon>
        <taxon>Bacillati</taxon>
        <taxon>Bacillota</taxon>
        <taxon>Bacilli</taxon>
        <taxon>Bacillales</taxon>
        <taxon>Staphylococcaceae</taxon>
        <taxon>Staphylococcus</taxon>
    </lineage>
</organism>
<dbReference type="NCBIfam" id="TIGR01764">
    <property type="entry name" value="excise"/>
    <property type="match status" value="1"/>
</dbReference>
<feature type="domain" description="Helix-turn-helix" evidence="1">
    <location>
        <begin position="7"/>
        <end position="55"/>
    </location>
</feature>
<comment type="caution">
    <text evidence="2">The sequence shown here is derived from an EMBL/GenBank/DDBJ whole genome shotgun (WGS) entry which is preliminary data.</text>
</comment>
<evidence type="ECO:0000259" key="1">
    <source>
        <dbReference type="Pfam" id="PF12728"/>
    </source>
</evidence>
<accession>A0AAW7AJ30</accession>
<sequence length="60" mass="6985">MPKQIELYTVNDIAQSLGIKIETVREYIKRGELKASKVGRKYIITTDSYKEFIQAHEVQI</sequence>
<reference evidence="2" key="1">
    <citation type="journal article" date="2023" name="Int. J. Mol. Sci.">
        <title>Antibiotic Resistance/Susceptibility Profiles of Staphylococcus equorum Strains from Cheese, and Genome Analysis for Antibiotic Resistance Genes.</title>
        <authorList>
            <person name="Vazquez L."/>
            <person name="Srednik M.E."/>
            <person name="Rodriguez J."/>
            <person name="Florez A.B."/>
            <person name="Mayo B."/>
        </authorList>
    </citation>
    <scope>NUCLEOTIDE SEQUENCE</scope>
    <source>
        <strain evidence="2">5A3I</strain>
    </source>
</reference>
<dbReference type="Proteomes" id="UP001174037">
    <property type="component" value="Unassembled WGS sequence"/>
</dbReference>
<dbReference type="InterPro" id="IPR041657">
    <property type="entry name" value="HTH_17"/>
</dbReference>
<dbReference type="EMBL" id="JARGCK010000027">
    <property type="protein sequence ID" value="MDK9867151.1"/>
    <property type="molecule type" value="Genomic_DNA"/>
</dbReference>
<reference evidence="2" key="2">
    <citation type="submission" date="2023-03" db="EMBL/GenBank/DDBJ databases">
        <authorList>
            <person name="Vazquez L."/>
            <person name="Rodriguez J."/>
            <person name="Mayo B."/>
            <person name="Florez A.B."/>
        </authorList>
    </citation>
    <scope>NUCLEOTIDE SEQUENCE</scope>
    <source>
        <strain evidence="2">5A3I</strain>
    </source>
</reference>